<evidence type="ECO:0000256" key="2">
    <source>
        <dbReference type="ARBA" id="ARBA00004496"/>
    </source>
</evidence>
<comment type="catalytic activity">
    <reaction evidence="12">
        <text>L-serine = pyruvate + NH4(+)</text>
        <dbReference type="Rhea" id="RHEA:19169"/>
        <dbReference type="ChEBI" id="CHEBI:15361"/>
        <dbReference type="ChEBI" id="CHEBI:28938"/>
        <dbReference type="ChEBI" id="CHEBI:33384"/>
        <dbReference type="EC" id="4.3.1.17"/>
    </reaction>
</comment>
<protein>
    <recommendedName>
        <fullName evidence="5">L-serine ammonia-lyase</fullName>
        <ecNumber evidence="5">4.3.1.17</ecNumber>
    </recommendedName>
    <alternativeName>
        <fullName evidence="10">L-serine deaminase</fullName>
    </alternativeName>
    <alternativeName>
        <fullName evidence="11">L-threonine dehydratase</fullName>
    </alternativeName>
</protein>
<comment type="caution">
    <text evidence="14">The sequence shown here is derived from an EMBL/GenBank/DDBJ whole genome shotgun (WGS) entry which is preliminary data.</text>
</comment>
<dbReference type="SUPFAM" id="SSF53686">
    <property type="entry name" value="Tryptophan synthase beta subunit-like PLP-dependent enzymes"/>
    <property type="match status" value="1"/>
</dbReference>
<comment type="pathway">
    <text evidence="3">Carbohydrate biosynthesis; gluconeogenesis.</text>
</comment>
<keyword evidence="9" id="KW-0456">Lyase</keyword>
<evidence type="ECO:0000256" key="8">
    <source>
        <dbReference type="ARBA" id="ARBA00022898"/>
    </source>
</evidence>
<comment type="cofactor">
    <cofactor evidence="1">
        <name>pyridoxal 5'-phosphate</name>
        <dbReference type="ChEBI" id="CHEBI:597326"/>
    </cofactor>
</comment>
<organism evidence="14 15">
    <name type="scientific">Batillaria attramentaria</name>
    <dbReference type="NCBI Taxonomy" id="370345"/>
    <lineage>
        <taxon>Eukaryota</taxon>
        <taxon>Metazoa</taxon>
        <taxon>Spiralia</taxon>
        <taxon>Lophotrochozoa</taxon>
        <taxon>Mollusca</taxon>
        <taxon>Gastropoda</taxon>
        <taxon>Caenogastropoda</taxon>
        <taxon>Sorbeoconcha</taxon>
        <taxon>Cerithioidea</taxon>
        <taxon>Batillariidae</taxon>
        <taxon>Batillaria</taxon>
    </lineage>
</organism>
<dbReference type="PANTHER" id="PTHR48078">
    <property type="entry name" value="THREONINE DEHYDRATASE, MITOCHONDRIAL-RELATED"/>
    <property type="match status" value="1"/>
</dbReference>
<reference evidence="14 15" key="1">
    <citation type="journal article" date="2023" name="Sci. Data">
        <title>Genome assembly of the Korean intertidal mud-creeper Batillaria attramentaria.</title>
        <authorList>
            <person name="Patra A.K."/>
            <person name="Ho P.T."/>
            <person name="Jun S."/>
            <person name="Lee S.J."/>
            <person name="Kim Y."/>
            <person name="Won Y.J."/>
        </authorList>
    </citation>
    <scope>NUCLEOTIDE SEQUENCE [LARGE SCALE GENOMIC DNA]</scope>
    <source>
        <strain evidence="14">Wonlab-2016</strain>
    </source>
</reference>
<dbReference type="GO" id="GO:0006094">
    <property type="term" value="P:gluconeogenesis"/>
    <property type="evidence" value="ECO:0007669"/>
    <property type="project" value="UniProtKB-KW"/>
</dbReference>
<dbReference type="InterPro" id="IPR036052">
    <property type="entry name" value="TrpB-like_PALP_sf"/>
</dbReference>
<dbReference type="GO" id="GO:0005737">
    <property type="term" value="C:cytoplasm"/>
    <property type="evidence" value="ECO:0007669"/>
    <property type="project" value="UniProtKB-SubCell"/>
</dbReference>
<evidence type="ECO:0000256" key="3">
    <source>
        <dbReference type="ARBA" id="ARBA00004742"/>
    </source>
</evidence>
<evidence type="ECO:0000256" key="10">
    <source>
        <dbReference type="ARBA" id="ARBA00041766"/>
    </source>
</evidence>
<dbReference type="GO" id="GO:0003941">
    <property type="term" value="F:L-serine ammonia-lyase activity"/>
    <property type="evidence" value="ECO:0007669"/>
    <property type="project" value="UniProtKB-EC"/>
</dbReference>
<dbReference type="AlphaFoldDB" id="A0ABD0J8M5"/>
<dbReference type="Gene3D" id="3.40.50.1100">
    <property type="match status" value="2"/>
</dbReference>
<evidence type="ECO:0000256" key="5">
    <source>
        <dbReference type="ARBA" id="ARBA00012093"/>
    </source>
</evidence>
<evidence type="ECO:0000256" key="9">
    <source>
        <dbReference type="ARBA" id="ARBA00023239"/>
    </source>
</evidence>
<dbReference type="InterPro" id="IPR050147">
    <property type="entry name" value="Ser/Thr_Dehydratase"/>
</dbReference>
<gene>
    <name evidence="14" type="ORF">BaRGS_00037529</name>
</gene>
<evidence type="ECO:0000256" key="4">
    <source>
        <dbReference type="ARBA" id="ARBA00010869"/>
    </source>
</evidence>
<keyword evidence="7" id="KW-0963">Cytoplasm</keyword>
<evidence type="ECO:0000256" key="11">
    <source>
        <dbReference type="ARBA" id="ARBA00042605"/>
    </source>
</evidence>
<evidence type="ECO:0000256" key="1">
    <source>
        <dbReference type="ARBA" id="ARBA00001933"/>
    </source>
</evidence>
<comment type="subcellular location">
    <subcellularLocation>
        <location evidence="2">Cytoplasm</location>
    </subcellularLocation>
</comment>
<comment type="similarity">
    <text evidence="4">Belongs to the serine/threonine dehydratase family.</text>
</comment>
<accession>A0ABD0J8M5</accession>
<keyword evidence="6" id="KW-0312">Gluconeogenesis</keyword>
<dbReference type="FunFam" id="3.40.50.1100:FF:000040">
    <property type="entry name" value="L-serine dehydratase, putative"/>
    <property type="match status" value="1"/>
</dbReference>
<dbReference type="EMBL" id="JACVVK020000565">
    <property type="protein sequence ID" value="KAK7465919.1"/>
    <property type="molecule type" value="Genomic_DNA"/>
</dbReference>
<feature type="domain" description="Tryptophan synthase beta chain-like PALP" evidence="13">
    <location>
        <begin position="9"/>
        <end position="307"/>
    </location>
</feature>
<dbReference type="EC" id="4.3.1.17" evidence="5"/>
<dbReference type="PANTHER" id="PTHR48078:SF2">
    <property type="entry name" value="CATABOLIC L-SERINE_THREONINE DEHYDRATASE"/>
    <property type="match status" value="1"/>
</dbReference>
<evidence type="ECO:0000313" key="15">
    <source>
        <dbReference type="Proteomes" id="UP001519460"/>
    </source>
</evidence>
<proteinExistence type="inferred from homology"/>
<keyword evidence="15" id="KW-1185">Reference proteome</keyword>
<evidence type="ECO:0000256" key="7">
    <source>
        <dbReference type="ARBA" id="ARBA00022490"/>
    </source>
</evidence>
<evidence type="ECO:0000313" key="14">
    <source>
        <dbReference type="EMBL" id="KAK7465919.1"/>
    </source>
</evidence>
<evidence type="ECO:0000259" key="13">
    <source>
        <dbReference type="Pfam" id="PF00291"/>
    </source>
</evidence>
<name>A0ABD0J8M5_9CAEN</name>
<dbReference type="InterPro" id="IPR001926">
    <property type="entry name" value="TrpB-like_PALP"/>
</dbReference>
<keyword evidence="8" id="KW-0663">Pyridoxal phosphate</keyword>
<evidence type="ECO:0000256" key="6">
    <source>
        <dbReference type="ARBA" id="ARBA00022432"/>
    </source>
</evidence>
<dbReference type="Proteomes" id="UP001519460">
    <property type="component" value="Unassembled WGS sequence"/>
</dbReference>
<dbReference type="Pfam" id="PF00291">
    <property type="entry name" value="PALP"/>
    <property type="match status" value="1"/>
</dbReference>
<evidence type="ECO:0000256" key="12">
    <source>
        <dbReference type="ARBA" id="ARBA00049406"/>
    </source>
</evidence>
<sequence>MEGQEKQLYLTTPIVRSAPMSKLTGCDVYLKLDNLQPPGSFKIRGISNTVKKAVQERKCTHIYCASGGNAGLATAYVCQQLGVPCTIVLPESTPSFAADKLRELGAEVEVHGKVFDFANAYALEQSKKPGCEYVSPFDHPEIWEGHESLMTESAAQLGRRPDAIVTCVGGGGLLNGVLQGMSRVGWEDIPVIGMETEGADCLNKSIQAGKIVTLPDITSIAKSLGSLTVCKRTYELYTSGKYKLLSEVVTDRDVVNACLRFADDHRYIVEPACGATLAAIYSGTISALQAKGQLPASLSSVLVIVCGGAIVTLDMLQKWKQQFSL</sequence>